<evidence type="ECO:0000256" key="5">
    <source>
        <dbReference type="ARBA" id="ARBA00022692"/>
    </source>
</evidence>
<keyword evidence="10 16" id="KW-0443">Lipid metabolism</keyword>
<dbReference type="CDD" id="cd07225">
    <property type="entry name" value="Pat_PNPLA6_PNPLA7"/>
    <property type="match status" value="1"/>
</dbReference>
<evidence type="ECO:0000256" key="13">
    <source>
        <dbReference type="ARBA" id="ARBA00048133"/>
    </source>
</evidence>
<evidence type="ECO:0000256" key="12">
    <source>
        <dbReference type="ARBA" id="ARBA00047314"/>
    </source>
</evidence>
<dbReference type="GO" id="GO:0004622">
    <property type="term" value="F:phosphatidylcholine lysophospholipase activity"/>
    <property type="evidence" value="ECO:0007669"/>
    <property type="project" value="UniProtKB-EC"/>
</dbReference>
<feature type="compositionally biased region" description="Acidic residues" evidence="17">
    <location>
        <begin position="1027"/>
        <end position="1060"/>
    </location>
</feature>
<comment type="catalytic activity">
    <reaction evidence="13">
        <text>1-hexadecanoyl-sn-glycero-3-phosphate + H2O = sn-glycerol 3-phosphate + hexadecanoate + H(+)</text>
        <dbReference type="Rhea" id="RHEA:49092"/>
        <dbReference type="ChEBI" id="CHEBI:7896"/>
        <dbReference type="ChEBI" id="CHEBI:15377"/>
        <dbReference type="ChEBI" id="CHEBI:15378"/>
        <dbReference type="ChEBI" id="CHEBI:57518"/>
        <dbReference type="ChEBI" id="CHEBI:57597"/>
    </reaction>
    <physiologicalReaction direction="left-to-right" evidence="13">
        <dbReference type="Rhea" id="RHEA:49093"/>
    </physiologicalReaction>
</comment>
<dbReference type="GO" id="GO:0046470">
    <property type="term" value="P:phosphatidylcholine metabolic process"/>
    <property type="evidence" value="ECO:0007669"/>
    <property type="project" value="InterPro"/>
</dbReference>
<keyword evidence="6 16" id="KW-0378">Hydrolase</keyword>
<dbReference type="GO" id="GO:0005789">
    <property type="term" value="C:endoplasmic reticulum membrane"/>
    <property type="evidence" value="ECO:0007669"/>
    <property type="project" value="UniProtKB-SubCell"/>
</dbReference>
<dbReference type="FunFam" id="3.40.1090.10:FF:000001">
    <property type="entry name" value="neuropathy target esterase isoform X2"/>
    <property type="match status" value="1"/>
</dbReference>
<keyword evidence="9" id="KW-1133">Transmembrane helix</keyword>
<feature type="domain" description="Cyclic nucleotide-binding" evidence="18">
    <location>
        <begin position="340"/>
        <end position="462"/>
    </location>
</feature>
<dbReference type="InterPro" id="IPR056556">
    <property type="entry name" value="NTE1_P-loop_dom"/>
</dbReference>
<evidence type="ECO:0000256" key="15">
    <source>
        <dbReference type="ARBA" id="ARBA00048656"/>
    </source>
</evidence>
<keyword evidence="8 16" id="KW-0442">Lipid degradation</keyword>
<comment type="catalytic activity">
    <reaction evidence="12">
        <text>1-(9Z-octadecenoyl)-sn-glycero-3-phosphocholine + H2O = sn-glycerol 3-phosphocholine + (9Z)-octadecenoate + H(+)</text>
        <dbReference type="Rhea" id="RHEA:40807"/>
        <dbReference type="ChEBI" id="CHEBI:15377"/>
        <dbReference type="ChEBI" id="CHEBI:15378"/>
        <dbReference type="ChEBI" id="CHEBI:16870"/>
        <dbReference type="ChEBI" id="CHEBI:28610"/>
        <dbReference type="ChEBI" id="CHEBI:30823"/>
    </reaction>
    <physiologicalReaction direction="left-to-right" evidence="12">
        <dbReference type="Rhea" id="RHEA:40808"/>
    </physiologicalReaction>
</comment>
<keyword evidence="11" id="KW-0472">Membrane</keyword>
<evidence type="ECO:0000256" key="4">
    <source>
        <dbReference type="ARBA" id="ARBA00022553"/>
    </source>
</evidence>
<evidence type="ECO:0000256" key="16">
    <source>
        <dbReference type="PROSITE-ProRule" id="PRU01161"/>
    </source>
</evidence>
<evidence type="ECO:0000259" key="18">
    <source>
        <dbReference type="PROSITE" id="PS50042"/>
    </source>
</evidence>
<dbReference type="Pfam" id="PF01734">
    <property type="entry name" value="Patatin"/>
    <property type="match status" value="1"/>
</dbReference>
<evidence type="ECO:0000313" key="20">
    <source>
        <dbReference type="EMBL" id="TKS68952.1"/>
    </source>
</evidence>
<dbReference type="CDD" id="cd00038">
    <property type="entry name" value="CAP_ED"/>
    <property type="match status" value="2"/>
</dbReference>
<dbReference type="InterPro" id="IPR014710">
    <property type="entry name" value="RmlC-like_jellyroll"/>
</dbReference>
<comment type="subcellular location">
    <subcellularLocation>
        <location evidence="1">Endoplasmic reticulum membrane</location>
        <topology evidence="1">Single-pass type III membrane protein</topology>
    </subcellularLocation>
</comment>
<comment type="similarity">
    <text evidence="2">Belongs to the NTE family.</text>
</comment>
<protein>
    <recommendedName>
        <fullName evidence="3">lysophospholipase</fullName>
        <ecNumber evidence="3">3.1.1.5</ecNumber>
    </recommendedName>
</protein>
<gene>
    <name evidence="20" type="ORF">D9C73_003016</name>
</gene>
<evidence type="ECO:0000256" key="7">
    <source>
        <dbReference type="ARBA" id="ARBA00022824"/>
    </source>
</evidence>
<dbReference type="InterPro" id="IPR000595">
    <property type="entry name" value="cNMP-bd_dom"/>
</dbReference>
<evidence type="ECO:0000256" key="11">
    <source>
        <dbReference type="ARBA" id="ARBA00023136"/>
    </source>
</evidence>
<keyword evidence="7" id="KW-0256">Endoplasmic reticulum</keyword>
<feature type="region of interest" description="Disordered" evidence="17">
    <location>
        <begin position="1027"/>
        <end position="1097"/>
    </location>
</feature>
<dbReference type="PANTHER" id="PTHR14226">
    <property type="entry name" value="NEUROPATHY TARGET ESTERASE/SWISS CHEESE D.MELANOGASTER"/>
    <property type="match status" value="1"/>
</dbReference>
<dbReference type="InterPro" id="IPR050301">
    <property type="entry name" value="NTE"/>
</dbReference>
<feature type="short sequence motif" description="GXSXG" evidence="16">
    <location>
        <begin position="727"/>
        <end position="731"/>
    </location>
</feature>
<accession>A0A4V6AMK1</accession>
<dbReference type="Pfam" id="PF24179">
    <property type="entry name" value="NTE_Ploop"/>
    <property type="match status" value="1"/>
</dbReference>
<keyword evidence="21" id="KW-1185">Reference proteome</keyword>
<dbReference type="SUPFAM" id="SSF51206">
    <property type="entry name" value="cAMP-binding domain-like"/>
    <property type="match status" value="2"/>
</dbReference>
<dbReference type="GO" id="GO:0016042">
    <property type="term" value="P:lipid catabolic process"/>
    <property type="evidence" value="ECO:0007669"/>
    <property type="project" value="UniProtKB-UniRule"/>
</dbReference>
<feature type="active site" description="Proton acceptor" evidence="16">
    <location>
        <position position="849"/>
    </location>
</feature>
<evidence type="ECO:0000256" key="1">
    <source>
        <dbReference type="ARBA" id="ARBA00004643"/>
    </source>
</evidence>
<comment type="catalytic activity">
    <reaction evidence="15">
        <text>1-hexadecanoyl-sn-glycero-3-phosphocholine + H2O = sn-glycerol 3-phosphocholine + hexadecanoate + H(+)</text>
        <dbReference type="Rhea" id="RHEA:40435"/>
        <dbReference type="ChEBI" id="CHEBI:7896"/>
        <dbReference type="ChEBI" id="CHEBI:15377"/>
        <dbReference type="ChEBI" id="CHEBI:15378"/>
        <dbReference type="ChEBI" id="CHEBI:16870"/>
        <dbReference type="ChEBI" id="CHEBI:72998"/>
    </reaction>
    <physiologicalReaction direction="left-to-right" evidence="15">
        <dbReference type="Rhea" id="RHEA:40436"/>
    </physiologicalReaction>
</comment>
<dbReference type="PROSITE" id="PS51635">
    <property type="entry name" value="PNPLA"/>
    <property type="match status" value="1"/>
</dbReference>
<reference evidence="20 21" key="1">
    <citation type="submission" date="2019-01" db="EMBL/GenBank/DDBJ databases">
        <title>Genome Assembly of Collichthys lucidus.</title>
        <authorList>
            <person name="Cai M."/>
            <person name="Xiao S."/>
        </authorList>
    </citation>
    <scope>NUCLEOTIDE SEQUENCE [LARGE SCALE GENOMIC DNA]</scope>
    <source>
        <strain evidence="20">JT15FE1705JMU</strain>
        <tissue evidence="20">Muscle</tissue>
    </source>
</reference>
<keyword evidence="5" id="KW-0812">Transmembrane</keyword>
<evidence type="ECO:0000256" key="9">
    <source>
        <dbReference type="ARBA" id="ARBA00022989"/>
    </source>
</evidence>
<evidence type="ECO:0000256" key="3">
    <source>
        <dbReference type="ARBA" id="ARBA00013274"/>
    </source>
</evidence>
<dbReference type="InterPro" id="IPR001423">
    <property type="entry name" value="LysoPLipase_patatin_CS"/>
</dbReference>
<feature type="short sequence motif" description="GXGXXG" evidence="16">
    <location>
        <begin position="700"/>
        <end position="705"/>
    </location>
</feature>
<dbReference type="AlphaFoldDB" id="A0A4V6AMK1"/>
<evidence type="ECO:0000259" key="19">
    <source>
        <dbReference type="PROSITE" id="PS51635"/>
    </source>
</evidence>
<evidence type="ECO:0000313" key="21">
    <source>
        <dbReference type="Proteomes" id="UP000298787"/>
    </source>
</evidence>
<dbReference type="Gene3D" id="3.40.1090.10">
    <property type="entry name" value="Cytosolic phospholipase A2 catalytic domain"/>
    <property type="match status" value="1"/>
</dbReference>
<name>A0A4V6AMK1_COLLU</name>
<dbReference type="EMBL" id="CM014080">
    <property type="protein sequence ID" value="TKS68952.1"/>
    <property type="molecule type" value="Genomic_DNA"/>
</dbReference>
<dbReference type="Gene3D" id="2.60.120.10">
    <property type="entry name" value="Jelly Rolls"/>
    <property type="match status" value="2"/>
</dbReference>
<comment type="catalytic activity">
    <reaction evidence="14">
        <text>a 1-acyl-sn-glycero-3-phosphocholine + H2O = sn-glycerol 3-phosphocholine + a fatty acid + H(+)</text>
        <dbReference type="Rhea" id="RHEA:15177"/>
        <dbReference type="ChEBI" id="CHEBI:15377"/>
        <dbReference type="ChEBI" id="CHEBI:15378"/>
        <dbReference type="ChEBI" id="CHEBI:16870"/>
        <dbReference type="ChEBI" id="CHEBI:28868"/>
        <dbReference type="ChEBI" id="CHEBI:58168"/>
        <dbReference type="EC" id="3.1.1.5"/>
    </reaction>
    <physiologicalReaction direction="left-to-right" evidence="14">
        <dbReference type="Rhea" id="RHEA:15178"/>
    </physiologicalReaction>
</comment>
<evidence type="ECO:0000256" key="14">
    <source>
        <dbReference type="ARBA" id="ARBA00048454"/>
    </source>
</evidence>
<dbReference type="STRING" id="240159.A0A4V6AMK1"/>
<dbReference type="InterPro" id="IPR016035">
    <property type="entry name" value="Acyl_Trfase/lysoPLipase"/>
</dbReference>
<dbReference type="InterPro" id="IPR018490">
    <property type="entry name" value="cNMP-bd_dom_sf"/>
</dbReference>
<evidence type="ECO:0000256" key="10">
    <source>
        <dbReference type="ARBA" id="ARBA00023098"/>
    </source>
</evidence>
<organism evidence="20 21">
    <name type="scientific">Collichthys lucidus</name>
    <name type="common">Big head croaker</name>
    <name type="synonym">Sciaena lucida</name>
    <dbReference type="NCBI Taxonomy" id="240159"/>
    <lineage>
        <taxon>Eukaryota</taxon>
        <taxon>Metazoa</taxon>
        <taxon>Chordata</taxon>
        <taxon>Craniata</taxon>
        <taxon>Vertebrata</taxon>
        <taxon>Euteleostomi</taxon>
        <taxon>Actinopterygii</taxon>
        <taxon>Neopterygii</taxon>
        <taxon>Teleostei</taxon>
        <taxon>Neoteleostei</taxon>
        <taxon>Acanthomorphata</taxon>
        <taxon>Eupercaria</taxon>
        <taxon>Sciaenidae</taxon>
        <taxon>Collichthys</taxon>
    </lineage>
</organism>
<feature type="active site" description="Nucleophile" evidence="16">
    <location>
        <position position="729"/>
    </location>
</feature>
<evidence type="ECO:0000256" key="17">
    <source>
        <dbReference type="SAM" id="MobiDB-lite"/>
    </source>
</evidence>
<dbReference type="SUPFAM" id="SSF52151">
    <property type="entry name" value="FabD/lysophospholipase-like"/>
    <property type="match status" value="1"/>
</dbReference>
<evidence type="ECO:0000256" key="8">
    <source>
        <dbReference type="ARBA" id="ARBA00022963"/>
    </source>
</evidence>
<feature type="region of interest" description="Disordered" evidence="17">
    <location>
        <begin position="145"/>
        <end position="166"/>
    </location>
</feature>
<dbReference type="EC" id="3.1.1.5" evidence="3"/>
<comment type="caution">
    <text evidence="16">Lacks conserved residue(s) required for the propagation of feature annotation.</text>
</comment>
<sequence length="1097" mass="122705">MTIIHDFIQSRIGWVVSLSDDWPANIYLHMSGRDIASFAQALLFDWSIVTASLLLIGQRSVGSKIGMGWPLMDLPYEETGLQWDRVPRNKRSKKTTQRLGHQKPYRTVSARAAEVSTVLRLPVEAFLAIFEKYPESLVRVVQEMQPSRLPPPSPHPTRTSPIRHGKRFGSLTVPEEQREAAIKGEAIGGEQGKDGATVPTLSRTISMPVDIAGMQKSLRSDFDMAYERGRISVSAEDGNTPPTFTRDQRERRVTVDEVPSGIYLYPEEESGVDNIFTPVSNRSSAALFEEAQKEILKLMKIEDVSLHFVLSGCLHVYQRMINKQEAVCLFVTHPGEMVGQLAVLTGEPLIFTIKAIRDCTYLKISKSDFYEQDDQSDCTYIVLNGRLRSVIRKTNGKKELVGEYGRGDLIGVVEALTRQPRATTVHAVRDTELVKLPEGTLNNIKRRYPQVVTRLIHLLGQKILGNLQQGRGPFSGSALSLPTMTASADVTNPASNLSTVAVLPVCDEVPINAFNLELSHALSAIGPTLLLTSEIIRERLGASALDSIHEYRLSGWLAQQEDINRIVLYQTDNSMTPWTQRCIRQADCILIVGLGEQEPSLGELEQMLENTAVRALKQLVLLHKEDGPGPSRTVEWLNMRSWCSGHLHLKCPRRVFSRRSPSKLREVYEKVFEKTADRHSDFSRLARVLTGNSIALVLGGGGARGCSHVGVIKAMEEAGIPIDIVGGTSIGSFIGALYAEERSAVRTKQRAREWSKAMNSVFKTVLDLTYPITSMFSGSAFNTSIYKVFQDRQAEDLWLPYFNVTTDITASAMRVHQDGCVWRYVRASASYTPYLPPLCDPKDGHLLVDGCYVNNVPADIARNMGARTVIAIDVGSQDETDLCNYGDCLSGWWLLWKRINPWAEKVKVPDMAEIQSRLAYVSCVRQLELVKKSAYCEYIRPPIDRFKTMDFGKFDEIYDVGFQHGKLVFTGWARGDIIENMLKDHRSADYNDSKITDSCTCTGADFTDLAEIVSRIEPVQSYVAAEAEESDCLTEYEEDGMDTVREEEGEEEEEEAEDPEDHSPGEWGQNGVFQTDEEKSVRQRRKLTSDTSEVSDC</sequence>
<dbReference type="PROSITE" id="PS50042">
    <property type="entry name" value="CNMP_BINDING_3"/>
    <property type="match status" value="1"/>
</dbReference>
<dbReference type="PROSITE" id="PS01237">
    <property type="entry name" value="UPF0028"/>
    <property type="match status" value="1"/>
</dbReference>
<dbReference type="FunFam" id="2.60.120.10:FF:000010">
    <property type="entry name" value="neuropathy target esterase isoform X1"/>
    <property type="match status" value="1"/>
</dbReference>
<proteinExistence type="inferred from homology"/>
<dbReference type="PANTHER" id="PTHR14226:SF26">
    <property type="entry name" value="PATATIN-LIKE PHOSPHOLIPASE DOMAIN-CONTAINING PROTEIN 6"/>
    <property type="match status" value="1"/>
</dbReference>
<keyword evidence="4" id="KW-0597">Phosphoprotein</keyword>
<dbReference type="FunFam" id="2.60.120.10:FF:000022">
    <property type="entry name" value="Patatin like phospholipase domain containing 7"/>
    <property type="match status" value="1"/>
</dbReference>
<evidence type="ECO:0000256" key="2">
    <source>
        <dbReference type="ARBA" id="ARBA00006636"/>
    </source>
</evidence>
<dbReference type="Pfam" id="PF00027">
    <property type="entry name" value="cNMP_binding"/>
    <property type="match status" value="1"/>
</dbReference>
<dbReference type="Proteomes" id="UP000298787">
    <property type="component" value="Chromosome 3"/>
</dbReference>
<dbReference type="InterPro" id="IPR002641">
    <property type="entry name" value="PNPLA_dom"/>
</dbReference>
<evidence type="ECO:0000256" key="6">
    <source>
        <dbReference type="ARBA" id="ARBA00022801"/>
    </source>
</evidence>
<feature type="domain" description="PNPLA" evidence="19">
    <location>
        <begin position="696"/>
        <end position="862"/>
    </location>
</feature>